<feature type="domain" description="Orn/DAP/Arg decarboxylase 2 N-terminal" evidence="10">
    <location>
        <begin position="42"/>
        <end position="273"/>
    </location>
</feature>
<dbReference type="PRINTS" id="PR01181">
    <property type="entry name" value="DAPDCRBXLASE"/>
</dbReference>
<feature type="binding site" evidence="5">
    <location>
        <position position="228"/>
    </location>
    <ligand>
        <name>pyridoxal 5'-phosphate</name>
        <dbReference type="ChEBI" id="CHEBI:597326"/>
    </ligand>
</feature>
<comment type="cofactor">
    <cofactor evidence="1 5 7 8">
        <name>pyridoxal 5'-phosphate</name>
        <dbReference type="ChEBI" id="CHEBI:597326"/>
    </cofactor>
</comment>
<dbReference type="Gene3D" id="3.20.20.10">
    <property type="entry name" value="Alanine racemase"/>
    <property type="match status" value="1"/>
</dbReference>
<comment type="function">
    <text evidence="5">Specifically catalyzes the decarboxylation of meso-diaminopimelate (meso-DAP) to L-lysine.</text>
</comment>
<keyword evidence="2 5" id="KW-0210">Decarboxylase</keyword>
<dbReference type="PANTHER" id="PTHR43727">
    <property type="entry name" value="DIAMINOPIMELATE DECARBOXYLASE"/>
    <property type="match status" value="1"/>
</dbReference>
<feature type="binding site" evidence="5">
    <location>
        <position position="335"/>
    </location>
    <ligand>
        <name>substrate</name>
    </ligand>
</feature>
<dbReference type="InterPro" id="IPR022653">
    <property type="entry name" value="De-COase2_pyr-phos_BS"/>
</dbReference>
<dbReference type="FunFam" id="3.20.20.10:FF:000003">
    <property type="entry name" value="Diaminopimelate decarboxylase"/>
    <property type="match status" value="1"/>
</dbReference>
<organism evidence="11 12">
    <name type="scientific">Candidatus Enterocola intestinipullorum</name>
    <dbReference type="NCBI Taxonomy" id="2840783"/>
    <lineage>
        <taxon>Bacteria</taxon>
        <taxon>Pseudomonadati</taxon>
        <taxon>Bacteroidota</taxon>
        <taxon>Bacteroidia</taxon>
        <taxon>Bacteroidales</taxon>
        <taxon>Candidatus Enterocola</taxon>
    </lineage>
</organism>
<evidence type="ECO:0000256" key="7">
    <source>
        <dbReference type="PIRSR" id="PIRSR600183-50"/>
    </source>
</evidence>
<dbReference type="GO" id="GO:0030170">
    <property type="term" value="F:pyridoxal phosphate binding"/>
    <property type="evidence" value="ECO:0007669"/>
    <property type="project" value="UniProtKB-UniRule"/>
</dbReference>
<name>A0A9D9HE51_9BACT</name>
<evidence type="ECO:0000313" key="12">
    <source>
        <dbReference type="Proteomes" id="UP000823637"/>
    </source>
</evidence>
<dbReference type="InterPro" id="IPR000183">
    <property type="entry name" value="Orn/DAP/Arg_de-COase"/>
</dbReference>
<dbReference type="SUPFAM" id="SSF51419">
    <property type="entry name" value="PLP-binding barrel"/>
    <property type="match status" value="1"/>
</dbReference>
<dbReference type="EC" id="4.1.1.20" evidence="5 6"/>
<feature type="modified residue" description="N6-(pyridoxal phosphate)lysine" evidence="5 7">
    <location>
        <position position="49"/>
    </location>
</feature>
<dbReference type="InterPro" id="IPR009006">
    <property type="entry name" value="Ala_racemase/Decarboxylase_C"/>
</dbReference>
<dbReference type="InterPro" id="IPR029066">
    <property type="entry name" value="PLP-binding_barrel"/>
</dbReference>
<proteinExistence type="inferred from homology"/>
<dbReference type="AlphaFoldDB" id="A0A9D9HE51"/>
<feature type="binding site" evidence="5">
    <location>
        <position position="305"/>
    </location>
    <ligand>
        <name>substrate</name>
    </ligand>
</feature>
<keyword evidence="5" id="KW-0028">Amino-acid biosynthesis</keyword>
<dbReference type="GO" id="GO:0008836">
    <property type="term" value="F:diaminopimelate decarboxylase activity"/>
    <property type="evidence" value="ECO:0007669"/>
    <property type="project" value="UniProtKB-UniRule"/>
</dbReference>
<comment type="catalytic activity">
    <reaction evidence="5 8">
        <text>meso-2,6-diaminopimelate + H(+) = L-lysine + CO2</text>
        <dbReference type="Rhea" id="RHEA:15101"/>
        <dbReference type="ChEBI" id="CHEBI:15378"/>
        <dbReference type="ChEBI" id="CHEBI:16526"/>
        <dbReference type="ChEBI" id="CHEBI:32551"/>
        <dbReference type="ChEBI" id="CHEBI:57791"/>
        <dbReference type="EC" id="4.1.1.20"/>
    </reaction>
</comment>
<dbReference type="HAMAP" id="MF_02120">
    <property type="entry name" value="LysA"/>
    <property type="match status" value="1"/>
</dbReference>
<evidence type="ECO:0000256" key="2">
    <source>
        <dbReference type="ARBA" id="ARBA00022793"/>
    </source>
</evidence>
<feature type="binding site" evidence="5">
    <location>
        <position position="309"/>
    </location>
    <ligand>
        <name>substrate</name>
    </ligand>
</feature>
<keyword evidence="3 5" id="KW-0663">Pyridoxal phosphate</keyword>
<dbReference type="InterPro" id="IPR022644">
    <property type="entry name" value="De-COase2_N"/>
</dbReference>
<gene>
    <name evidence="5 11" type="primary">lysA</name>
    <name evidence="11" type="ORF">IAC32_03250</name>
</gene>
<dbReference type="SUPFAM" id="SSF50621">
    <property type="entry name" value="Alanine racemase C-terminal domain-like"/>
    <property type="match status" value="1"/>
</dbReference>
<comment type="similarity">
    <text evidence="5">Belongs to the Orn/Lys/Arg decarboxylase class-II family. LysA subfamily.</text>
</comment>
<feature type="binding site" evidence="5">
    <location>
        <begin position="266"/>
        <end position="269"/>
    </location>
    <ligand>
        <name>pyridoxal 5'-phosphate</name>
        <dbReference type="ChEBI" id="CHEBI:597326"/>
    </ligand>
</feature>
<dbReference type="NCBIfam" id="TIGR01048">
    <property type="entry name" value="lysA"/>
    <property type="match status" value="1"/>
</dbReference>
<protein>
    <recommendedName>
        <fullName evidence="5 6">Diaminopimelate decarboxylase</fullName>
        <shortName evidence="5">DAP decarboxylase</shortName>
        <shortName evidence="5">DAPDC</shortName>
        <ecNumber evidence="5 6">4.1.1.20</ecNumber>
    </recommendedName>
</protein>
<dbReference type="CDD" id="cd06828">
    <property type="entry name" value="PLPDE_III_DapDC"/>
    <property type="match status" value="1"/>
</dbReference>
<comment type="subunit">
    <text evidence="5">Homodimer.</text>
</comment>
<feature type="domain" description="Orn/DAP/Arg decarboxylase 2 C-terminal" evidence="9">
    <location>
        <begin position="18"/>
        <end position="361"/>
    </location>
</feature>
<comment type="pathway">
    <text evidence="5 8">Amino-acid biosynthesis; L-lysine biosynthesis via DAP pathway; L-lysine from DL-2,6-diaminopimelate: step 1/1.</text>
</comment>
<sequence>MSKEIFPIKAFSGLKTPFYYYDTDLLRKTLQTLTSEAGKYGFLPHYAIKANANPVLLKIIASYGLGADCVSGGEVKAALAAGFPAGKIVFAGVGKADWEIEIGLDNDIFCFNAESLPELDVINEIAVRKGKTARVALRVNPDVDAHTHAKITTGRQENKFGINAGQVESVIKHIGTLPNVEFIGLHFHIGSQITEMEVFATLCERVNGIVSELQSKGVEIKNLNFGGGLGIDYQNPDSHAIADFADYFAVFAANIKVAGNPAIHFEPGRSVVAQCGSLVSRVLYVKEGEVKKFAILDAGFSDLIRPAMYDAYHFMENISSCKAEDKYDVVGPICESSDVFGKDVVLNGTSRGDFVAIRSAGAYGEVMASQYNLRELPKAYFSEDLNA</sequence>
<feature type="binding site" evidence="5">
    <location>
        <position position="363"/>
    </location>
    <ligand>
        <name>pyridoxal 5'-phosphate</name>
        <dbReference type="ChEBI" id="CHEBI:597326"/>
    </ligand>
</feature>
<feature type="binding site" evidence="5">
    <location>
        <position position="269"/>
    </location>
    <ligand>
        <name>substrate</name>
    </ligand>
</feature>
<dbReference type="GO" id="GO:0009089">
    <property type="term" value="P:lysine biosynthetic process via diaminopimelate"/>
    <property type="evidence" value="ECO:0007669"/>
    <property type="project" value="UniProtKB-UniRule"/>
</dbReference>
<evidence type="ECO:0000256" key="5">
    <source>
        <dbReference type="HAMAP-Rule" id="MF_02120"/>
    </source>
</evidence>
<feature type="binding site" evidence="5">
    <location>
        <position position="363"/>
    </location>
    <ligand>
        <name>substrate</name>
    </ligand>
</feature>
<dbReference type="PANTHER" id="PTHR43727:SF2">
    <property type="entry name" value="GROUP IV DECARBOXYLASE"/>
    <property type="match status" value="1"/>
</dbReference>
<evidence type="ECO:0000259" key="9">
    <source>
        <dbReference type="Pfam" id="PF00278"/>
    </source>
</evidence>
<dbReference type="InterPro" id="IPR002986">
    <property type="entry name" value="DAP_deCOOHase_LysA"/>
</dbReference>
<keyword evidence="4 5" id="KW-0456">Lyase</keyword>
<accession>A0A9D9HE51</accession>
<evidence type="ECO:0000256" key="1">
    <source>
        <dbReference type="ARBA" id="ARBA00001933"/>
    </source>
</evidence>
<dbReference type="PROSITE" id="PS00878">
    <property type="entry name" value="ODR_DC_2_1"/>
    <property type="match status" value="1"/>
</dbReference>
<dbReference type="PRINTS" id="PR01179">
    <property type="entry name" value="ODADCRBXLASE"/>
</dbReference>
<evidence type="ECO:0000256" key="4">
    <source>
        <dbReference type="ARBA" id="ARBA00023239"/>
    </source>
</evidence>
<evidence type="ECO:0000313" key="11">
    <source>
        <dbReference type="EMBL" id="MBO8446748.1"/>
    </source>
</evidence>
<dbReference type="Gene3D" id="2.40.37.10">
    <property type="entry name" value="Lyase, Ornithine Decarboxylase, Chain A, domain 1"/>
    <property type="match status" value="1"/>
</dbReference>
<reference evidence="11" key="2">
    <citation type="journal article" date="2021" name="PeerJ">
        <title>Extensive microbial diversity within the chicken gut microbiome revealed by metagenomics and culture.</title>
        <authorList>
            <person name="Gilroy R."/>
            <person name="Ravi A."/>
            <person name="Getino M."/>
            <person name="Pursley I."/>
            <person name="Horton D.L."/>
            <person name="Alikhan N.F."/>
            <person name="Baker D."/>
            <person name="Gharbi K."/>
            <person name="Hall N."/>
            <person name="Watson M."/>
            <person name="Adriaenssens E.M."/>
            <person name="Foster-Nyarko E."/>
            <person name="Jarju S."/>
            <person name="Secka A."/>
            <person name="Antonio M."/>
            <person name="Oren A."/>
            <person name="Chaudhuri R.R."/>
            <person name="La Ragione R."/>
            <person name="Hildebrand F."/>
            <person name="Pallen M.J."/>
        </authorList>
    </citation>
    <scope>NUCLEOTIDE SEQUENCE</scope>
    <source>
        <strain evidence="11">D3-1215</strain>
    </source>
</reference>
<evidence type="ECO:0000256" key="8">
    <source>
        <dbReference type="RuleBase" id="RU003738"/>
    </source>
</evidence>
<evidence type="ECO:0000256" key="3">
    <source>
        <dbReference type="ARBA" id="ARBA00022898"/>
    </source>
</evidence>
<comment type="caution">
    <text evidence="11">The sequence shown here is derived from an EMBL/GenBank/DDBJ whole genome shotgun (WGS) entry which is preliminary data.</text>
</comment>
<dbReference type="Pfam" id="PF00278">
    <property type="entry name" value="Orn_DAP_Arg_deC"/>
    <property type="match status" value="1"/>
</dbReference>
<evidence type="ECO:0000256" key="6">
    <source>
        <dbReference type="NCBIfam" id="TIGR01048"/>
    </source>
</evidence>
<dbReference type="Proteomes" id="UP000823637">
    <property type="component" value="Unassembled WGS sequence"/>
</dbReference>
<keyword evidence="5 8" id="KW-0457">Lysine biosynthesis</keyword>
<dbReference type="InterPro" id="IPR022643">
    <property type="entry name" value="De-COase2_C"/>
</dbReference>
<reference evidence="11" key="1">
    <citation type="submission" date="2020-10" db="EMBL/GenBank/DDBJ databases">
        <authorList>
            <person name="Gilroy R."/>
        </authorList>
    </citation>
    <scope>NUCLEOTIDE SEQUENCE</scope>
    <source>
        <strain evidence="11">D3-1215</strain>
    </source>
</reference>
<dbReference type="Pfam" id="PF02784">
    <property type="entry name" value="Orn_Arg_deC_N"/>
    <property type="match status" value="1"/>
</dbReference>
<dbReference type="EMBL" id="JADIMR010000047">
    <property type="protein sequence ID" value="MBO8446748.1"/>
    <property type="molecule type" value="Genomic_DNA"/>
</dbReference>
<feature type="active site" description="Proton donor" evidence="7">
    <location>
        <position position="334"/>
    </location>
</feature>
<evidence type="ECO:0000259" key="10">
    <source>
        <dbReference type="Pfam" id="PF02784"/>
    </source>
</evidence>